<protein>
    <submittedName>
        <fullName evidence="6">Secretion protein (HlyD)</fullName>
    </submittedName>
</protein>
<feature type="domain" description="Multidrug resistance protein MdtA-like barrel-sandwich hybrid" evidence="3">
    <location>
        <begin position="69"/>
        <end position="191"/>
    </location>
</feature>
<dbReference type="GO" id="GO:1990281">
    <property type="term" value="C:efflux pump complex"/>
    <property type="evidence" value="ECO:0007669"/>
    <property type="project" value="TreeGrafter"/>
</dbReference>
<dbReference type="Gene3D" id="2.40.30.170">
    <property type="match status" value="1"/>
</dbReference>
<dbReference type="Pfam" id="PF25989">
    <property type="entry name" value="YknX_C"/>
    <property type="match status" value="1"/>
</dbReference>
<dbReference type="FunFam" id="2.40.30.170:FF:000010">
    <property type="entry name" value="Efflux RND transporter periplasmic adaptor subunit"/>
    <property type="match status" value="1"/>
</dbReference>
<organism evidence="6 7">
    <name type="scientific">Leptospirillum ferrodiazotrophum</name>
    <dbReference type="NCBI Taxonomy" id="412449"/>
    <lineage>
        <taxon>Bacteria</taxon>
        <taxon>Pseudomonadati</taxon>
        <taxon>Nitrospirota</taxon>
        <taxon>Nitrospiria</taxon>
        <taxon>Nitrospirales</taxon>
        <taxon>Nitrospiraceae</taxon>
        <taxon>Leptospirillum</taxon>
    </lineage>
</organism>
<dbReference type="Proteomes" id="UP000009374">
    <property type="component" value="Unassembled WGS sequence"/>
</dbReference>
<comment type="similarity">
    <text evidence="1">Belongs to the membrane fusion protein (MFP) (TC 8.A.1) family.</text>
</comment>
<evidence type="ECO:0000259" key="5">
    <source>
        <dbReference type="Pfam" id="PF25989"/>
    </source>
</evidence>
<dbReference type="Gene3D" id="2.40.420.20">
    <property type="match status" value="1"/>
</dbReference>
<evidence type="ECO:0000259" key="2">
    <source>
        <dbReference type="Pfam" id="PF25876"/>
    </source>
</evidence>
<feature type="domain" description="CusB-like beta-barrel" evidence="4">
    <location>
        <begin position="211"/>
        <end position="283"/>
    </location>
</feature>
<evidence type="ECO:0000259" key="3">
    <source>
        <dbReference type="Pfam" id="PF25917"/>
    </source>
</evidence>
<dbReference type="PANTHER" id="PTHR30469">
    <property type="entry name" value="MULTIDRUG RESISTANCE PROTEIN MDTA"/>
    <property type="match status" value="1"/>
</dbReference>
<keyword evidence="7" id="KW-1185">Reference proteome</keyword>
<evidence type="ECO:0000313" key="6">
    <source>
        <dbReference type="EMBL" id="EES52014.1"/>
    </source>
</evidence>
<dbReference type="InterPro" id="IPR058792">
    <property type="entry name" value="Beta-barrel_RND_2"/>
</dbReference>
<dbReference type="NCBIfam" id="TIGR01730">
    <property type="entry name" value="RND_mfp"/>
    <property type="match status" value="1"/>
</dbReference>
<evidence type="ECO:0000259" key="4">
    <source>
        <dbReference type="Pfam" id="PF25954"/>
    </source>
</evidence>
<dbReference type="AlphaFoldDB" id="C6HZJ2"/>
<evidence type="ECO:0000313" key="7">
    <source>
        <dbReference type="Proteomes" id="UP000009374"/>
    </source>
</evidence>
<dbReference type="InterPro" id="IPR006143">
    <property type="entry name" value="RND_pump_MFP"/>
</dbReference>
<dbReference type="GO" id="GO:0015562">
    <property type="term" value="F:efflux transmembrane transporter activity"/>
    <property type="evidence" value="ECO:0007669"/>
    <property type="project" value="TreeGrafter"/>
</dbReference>
<proteinExistence type="inferred from homology"/>
<dbReference type="Pfam" id="PF25876">
    <property type="entry name" value="HH_MFP_RND"/>
    <property type="match status" value="1"/>
</dbReference>
<sequence>MNRRGIRLTVFLVVAVILAVAVARFVHKPSGSSRARGKVAAPEVVGVLPVQTHDISLRITLTADIQAINQAAIYAQVSGYLDKITVRRGYHVKKGQLLAHINDTTLKAQYHQAQANRDYVCLNAKRYKALLAKNLVSKDAYDLANSQCRQSQATVDYSRKMLSYANIVAPFDGTIYNRMVDPGATIPATTAALSSGSTPLFTVVDTHIVKIVVNVPERDVRYLHLGLPVQVRADAYPGEIFPGRITRMNPALDTATRTLAVEIDMDNPDGRLKPGMFAKATLNLVTHKNVVLVPKIAILSRQGKSWVYTLEPGSVVKKREITLGILGRKNAEILSGLTPGESVVVAGQEHLEDGDHVQAKVLEAGQVAP</sequence>
<dbReference type="Pfam" id="PF25954">
    <property type="entry name" value="Beta-barrel_RND_2"/>
    <property type="match status" value="1"/>
</dbReference>
<accession>C6HZJ2</accession>
<dbReference type="InterPro" id="IPR058625">
    <property type="entry name" value="MdtA-like_BSH"/>
</dbReference>
<dbReference type="InterPro" id="IPR058637">
    <property type="entry name" value="YknX-like_C"/>
</dbReference>
<gene>
    <name evidence="6" type="ORF">UBAL3_95320051</name>
</gene>
<feature type="domain" description="YknX-like C-terminal permuted SH3-like" evidence="5">
    <location>
        <begin position="291"/>
        <end position="358"/>
    </location>
</feature>
<dbReference type="Pfam" id="PF25917">
    <property type="entry name" value="BSH_RND"/>
    <property type="match status" value="1"/>
</dbReference>
<dbReference type="Gene3D" id="1.10.287.470">
    <property type="entry name" value="Helix hairpin bin"/>
    <property type="match status" value="1"/>
</dbReference>
<dbReference type="Gene3D" id="2.40.50.100">
    <property type="match status" value="1"/>
</dbReference>
<reference evidence="6 7" key="1">
    <citation type="journal article" date="2009" name="Appl. Environ. Microbiol.">
        <title>Community genomic and proteomic analyses of chemoautotrophic iron-oxidizing "Leptospirillum rubarum" (Group II) and "Leptospirillum ferrodiazotrophum" (Group III) bacteria in acid mine drainage biofilms.</title>
        <authorList>
            <person name="Goltsman D.S."/>
            <person name="Denef V.J."/>
            <person name="Singer S.W."/>
            <person name="VerBerkmoes N.C."/>
            <person name="Lefsrud M."/>
            <person name="Mueller R.S."/>
            <person name="Dick G.J."/>
            <person name="Sun C.L."/>
            <person name="Wheeler K.E."/>
            <person name="Zemla A."/>
            <person name="Baker B.J."/>
            <person name="Hauser L."/>
            <person name="Land M."/>
            <person name="Shah M.B."/>
            <person name="Thelen M.P."/>
            <person name="Hettich R.L."/>
            <person name="Banfield J.F."/>
        </authorList>
    </citation>
    <scope>NUCLEOTIDE SEQUENCE [LARGE SCALE GENOMIC DNA]</scope>
</reference>
<dbReference type="InterPro" id="IPR058624">
    <property type="entry name" value="MdtA-like_HH"/>
</dbReference>
<name>C6HZJ2_9BACT</name>
<dbReference type="SUPFAM" id="SSF111369">
    <property type="entry name" value="HlyD-like secretion proteins"/>
    <property type="match status" value="1"/>
</dbReference>
<feature type="domain" description="Multidrug resistance protein MdtA-like alpha-helical hairpin" evidence="2">
    <location>
        <begin position="104"/>
        <end position="158"/>
    </location>
</feature>
<dbReference type="EMBL" id="GG693882">
    <property type="protein sequence ID" value="EES52014.1"/>
    <property type="molecule type" value="Genomic_DNA"/>
</dbReference>
<evidence type="ECO:0000256" key="1">
    <source>
        <dbReference type="ARBA" id="ARBA00009477"/>
    </source>
</evidence>